<dbReference type="HOGENOM" id="CLU_012893_5_3_9"/>
<evidence type="ECO:0000256" key="11">
    <source>
        <dbReference type="ARBA" id="ARBA00023136"/>
    </source>
</evidence>
<evidence type="ECO:0000256" key="13">
    <source>
        <dbReference type="SAM" id="Phobius"/>
    </source>
</evidence>
<evidence type="ECO:0000313" key="14">
    <source>
        <dbReference type="EMBL" id="CEN28827.1"/>
    </source>
</evidence>
<evidence type="ECO:0000256" key="9">
    <source>
        <dbReference type="ARBA" id="ARBA00022989"/>
    </source>
</evidence>
<accession>A0A0D6DYH7</accession>
<feature type="transmembrane region" description="Helical" evidence="13">
    <location>
        <begin position="350"/>
        <end position="370"/>
    </location>
</feature>
<dbReference type="PANTHER" id="PTHR43298:SF2">
    <property type="entry name" value="FMN_FAD EXPORTER YEEO-RELATED"/>
    <property type="match status" value="1"/>
</dbReference>
<evidence type="ECO:0000313" key="15">
    <source>
        <dbReference type="Proteomes" id="UP000033166"/>
    </source>
</evidence>
<keyword evidence="9 13" id="KW-1133">Transmembrane helix</keyword>
<dbReference type="GO" id="GO:0015297">
    <property type="term" value="F:antiporter activity"/>
    <property type="evidence" value="ECO:0007669"/>
    <property type="project" value="UniProtKB-KW"/>
</dbReference>
<evidence type="ECO:0000256" key="10">
    <source>
        <dbReference type="ARBA" id="ARBA00023065"/>
    </source>
</evidence>
<dbReference type="Pfam" id="PF01554">
    <property type="entry name" value="MatE"/>
    <property type="match status" value="2"/>
</dbReference>
<keyword evidence="6" id="KW-0050">Antiport</keyword>
<feature type="transmembrane region" description="Helical" evidence="13">
    <location>
        <begin position="314"/>
        <end position="338"/>
    </location>
</feature>
<feature type="transmembrane region" description="Helical" evidence="13">
    <location>
        <begin position="160"/>
        <end position="180"/>
    </location>
</feature>
<evidence type="ECO:0000256" key="12">
    <source>
        <dbReference type="ARBA" id="ARBA00031636"/>
    </source>
</evidence>
<feature type="transmembrane region" description="Helical" evidence="13">
    <location>
        <begin position="20"/>
        <end position="46"/>
    </location>
</feature>
<dbReference type="Proteomes" id="UP000033166">
    <property type="component" value="Chromosome I"/>
</dbReference>
<comment type="similarity">
    <text evidence="3">Belongs to the multi antimicrobial extrusion (MATE) (TC 2.A.66.1) family.</text>
</comment>
<organism evidence="14 15">
    <name type="scientific">Pseudolactococcus piscium MKFS47</name>
    <dbReference type="NCBI Taxonomy" id="297352"/>
    <lineage>
        <taxon>Bacteria</taxon>
        <taxon>Bacillati</taxon>
        <taxon>Bacillota</taxon>
        <taxon>Bacilli</taxon>
        <taxon>Lactobacillales</taxon>
        <taxon>Streptococcaceae</taxon>
        <taxon>Pseudolactococcus</taxon>
    </lineage>
</organism>
<feature type="transmembrane region" description="Helical" evidence="13">
    <location>
        <begin position="52"/>
        <end position="73"/>
    </location>
</feature>
<dbReference type="STRING" id="1364.LP2241_50015"/>
<dbReference type="CDD" id="cd13137">
    <property type="entry name" value="MATE_NorM_like"/>
    <property type="match status" value="1"/>
</dbReference>
<comment type="subcellular location">
    <subcellularLocation>
        <location evidence="2">Cell membrane</location>
        <topology evidence="2">Multi-pass membrane protein</topology>
    </subcellularLocation>
</comment>
<evidence type="ECO:0000256" key="4">
    <source>
        <dbReference type="ARBA" id="ARBA00020268"/>
    </source>
</evidence>
<keyword evidence="8 13" id="KW-0812">Transmembrane</keyword>
<evidence type="ECO:0000256" key="1">
    <source>
        <dbReference type="ARBA" id="ARBA00003408"/>
    </source>
</evidence>
<sequence>MKKNSKELINYALPAVFENILQTTVGFVDSVLIAKISLVAVSAVSLVNGVMAVYQAVFIALAVAVITVVSSITGEKQTEKRSETVRTAIVLSLVVGGVFSVMSLLFAHPILVALGAKGAVLSQGIIFLRVVAGTSILMVLMIVLGQLVRSAGRPKLPLMINIVVNILNFIFDVILIFGLFGLPKLGILGAGIGTALARLVGVVMLVLALQKTSHRIEGNLFSGKLHIFKSEIVKRALPIMGERLMMRLGDIVIFVIIIVYGTGVFAGNAIGETITAYNYLPAFGFATGASILIARAFGQKNKAEISSLTKKSFVITAILSTILGGIIFAISPVFISFFTDNPTAISAARIVIFISFISEPIVSGVIIYTAALQAMGDAKTPFYATLIGMWTIRIGVAWVLGTGLGFGLWGVWIATVLDNIFRFFVLKLRYERRLKN</sequence>
<feature type="transmembrane region" description="Helical" evidence="13">
    <location>
        <begin position="186"/>
        <end position="209"/>
    </location>
</feature>
<feature type="transmembrane region" description="Helical" evidence="13">
    <location>
        <begin position="276"/>
        <end position="294"/>
    </location>
</feature>
<keyword evidence="11 13" id="KW-0472">Membrane</keyword>
<dbReference type="GO" id="GO:0005886">
    <property type="term" value="C:plasma membrane"/>
    <property type="evidence" value="ECO:0007669"/>
    <property type="project" value="UniProtKB-SubCell"/>
</dbReference>
<dbReference type="PIRSF" id="PIRSF006603">
    <property type="entry name" value="DinF"/>
    <property type="match status" value="1"/>
</dbReference>
<dbReference type="KEGG" id="lpk:LACPI_1627"/>
<dbReference type="RefSeq" id="WP_047915885.1">
    <property type="nucleotide sequence ID" value="NZ_LN774769.1"/>
</dbReference>
<evidence type="ECO:0000256" key="6">
    <source>
        <dbReference type="ARBA" id="ARBA00022449"/>
    </source>
</evidence>
<protein>
    <recommendedName>
        <fullName evidence="4">Probable multidrug resistance protein NorM</fullName>
    </recommendedName>
    <alternativeName>
        <fullName evidence="12">Multidrug-efflux transporter</fullName>
    </alternativeName>
</protein>
<evidence type="ECO:0000256" key="2">
    <source>
        <dbReference type="ARBA" id="ARBA00004651"/>
    </source>
</evidence>
<keyword evidence="10" id="KW-0406">Ion transport</keyword>
<feature type="transmembrane region" description="Helical" evidence="13">
    <location>
        <begin position="248"/>
        <end position="270"/>
    </location>
</feature>
<evidence type="ECO:0000256" key="5">
    <source>
        <dbReference type="ARBA" id="ARBA00022448"/>
    </source>
</evidence>
<feature type="transmembrane region" description="Helical" evidence="13">
    <location>
        <begin position="126"/>
        <end position="148"/>
    </location>
</feature>
<keyword evidence="7" id="KW-1003">Cell membrane</keyword>
<feature type="transmembrane region" description="Helical" evidence="13">
    <location>
        <begin position="85"/>
        <end position="106"/>
    </location>
</feature>
<dbReference type="AlphaFoldDB" id="A0A0D6DYH7"/>
<dbReference type="InterPro" id="IPR002528">
    <property type="entry name" value="MATE_fam"/>
</dbReference>
<dbReference type="EMBL" id="LN774769">
    <property type="protein sequence ID" value="CEN28827.1"/>
    <property type="molecule type" value="Genomic_DNA"/>
</dbReference>
<name>A0A0D6DYH7_9LACT</name>
<reference evidence="15" key="1">
    <citation type="submission" date="2015-01" db="EMBL/GenBank/DDBJ databases">
        <authorList>
            <person name="Andreevskaya M."/>
        </authorList>
    </citation>
    <scope>NUCLEOTIDE SEQUENCE [LARGE SCALE GENOMIC DNA]</scope>
    <source>
        <strain evidence="15">MKFS47</strain>
    </source>
</reference>
<proteinExistence type="inferred from homology"/>
<dbReference type="GO" id="GO:0006811">
    <property type="term" value="P:monoatomic ion transport"/>
    <property type="evidence" value="ECO:0007669"/>
    <property type="project" value="UniProtKB-KW"/>
</dbReference>
<evidence type="ECO:0000256" key="3">
    <source>
        <dbReference type="ARBA" id="ARBA00010199"/>
    </source>
</evidence>
<comment type="function">
    <text evidence="1">Multidrug efflux pump.</text>
</comment>
<evidence type="ECO:0000256" key="8">
    <source>
        <dbReference type="ARBA" id="ARBA00022692"/>
    </source>
</evidence>
<dbReference type="GO" id="GO:0042910">
    <property type="term" value="F:xenobiotic transmembrane transporter activity"/>
    <property type="evidence" value="ECO:0007669"/>
    <property type="project" value="InterPro"/>
</dbReference>
<dbReference type="InterPro" id="IPR048279">
    <property type="entry name" value="MdtK-like"/>
</dbReference>
<evidence type="ECO:0000256" key="7">
    <source>
        <dbReference type="ARBA" id="ARBA00022475"/>
    </source>
</evidence>
<gene>
    <name evidence="14" type="ORF">LACPI_1627</name>
</gene>
<keyword evidence="5" id="KW-0813">Transport</keyword>
<dbReference type="NCBIfam" id="TIGR00797">
    <property type="entry name" value="matE"/>
    <property type="match status" value="1"/>
</dbReference>
<dbReference type="InterPro" id="IPR050222">
    <property type="entry name" value="MATE_MdtK"/>
</dbReference>
<dbReference type="PANTHER" id="PTHR43298">
    <property type="entry name" value="MULTIDRUG RESISTANCE PROTEIN NORM-RELATED"/>
    <property type="match status" value="1"/>
</dbReference>